<dbReference type="InterPro" id="IPR051120">
    <property type="entry name" value="ABC_AA/LPS_Transport"/>
</dbReference>
<evidence type="ECO:0000313" key="7">
    <source>
        <dbReference type="Proteomes" id="UP000292939"/>
    </source>
</evidence>
<organism evidence="6 7">
    <name type="scientific">Hylemonella gracilis</name>
    <dbReference type="NCBI Taxonomy" id="80880"/>
    <lineage>
        <taxon>Bacteria</taxon>
        <taxon>Pseudomonadati</taxon>
        <taxon>Pseudomonadota</taxon>
        <taxon>Betaproteobacteria</taxon>
        <taxon>Burkholderiales</taxon>
        <taxon>Comamonadaceae</taxon>
        <taxon>Hylemonella</taxon>
    </lineage>
</organism>
<proteinExistence type="predicted"/>
<sequence>MALFEATQIHKRFGDQVVLESVSLAFEEGQLSGIMGPNGAGKTTCFNVLTGRFAPDRGNVQFAGRDITRKSPREIARLGVARSFQIMNLFNEDSAIDNIVVALKSVQAHAWSVWRDLGRDTAAYDEAAEILREIGLTGKENMSCRRLSYGERRALEIGVALAARPRILFLDEPTAGLGAEGTARLLDLVAQLKRKTTIVIIEHDMNFLFRLADRISVIHWGQVIAQGSPAQLRDNPWVQRSSLGRQPA</sequence>
<dbReference type="PANTHER" id="PTHR45772:SF2">
    <property type="entry name" value="ABC TRANSPORTER ATP-BINDING PROTEIN"/>
    <property type="match status" value="1"/>
</dbReference>
<dbReference type="KEGG" id="hgr:DW355_13085"/>
<dbReference type="PROSITE" id="PS50893">
    <property type="entry name" value="ABC_TRANSPORTER_2"/>
    <property type="match status" value="1"/>
</dbReference>
<dbReference type="PANTHER" id="PTHR45772">
    <property type="entry name" value="CONSERVED COMPONENT OF ABC TRANSPORTER FOR NATURAL AMINO ACIDS-RELATED"/>
    <property type="match status" value="1"/>
</dbReference>
<evidence type="ECO:0000256" key="1">
    <source>
        <dbReference type="ARBA" id="ARBA00022448"/>
    </source>
</evidence>
<dbReference type="RefSeq" id="WP_131280698.1">
    <property type="nucleotide sequence ID" value="NZ_CP031395.1"/>
</dbReference>
<evidence type="ECO:0000313" key="6">
    <source>
        <dbReference type="EMBL" id="QBK05546.1"/>
    </source>
</evidence>
<dbReference type="InterPro" id="IPR027417">
    <property type="entry name" value="P-loop_NTPase"/>
</dbReference>
<keyword evidence="2" id="KW-1003">Cell membrane</keyword>
<keyword evidence="3" id="KW-0547">Nucleotide-binding</keyword>
<dbReference type="AlphaFoldDB" id="A0A4P6ULL3"/>
<dbReference type="SUPFAM" id="SSF52540">
    <property type="entry name" value="P-loop containing nucleoside triphosphate hydrolases"/>
    <property type="match status" value="1"/>
</dbReference>
<evidence type="ECO:0000256" key="3">
    <source>
        <dbReference type="ARBA" id="ARBA00022741"/>
    </source>
</evidence>
<keyword evidence="1" id="KW-0813">Transport</keyword>
<reference evidence="6 7" key="1">
    <citation type="submission" date="2018-07" db="EMBL/GenBank/DDBJ databases">
        <title>Exploring interactions and the metabolic potential of the ultra-small soil bacteria Hylemonella gracilis.</title>
        <authorList>
            <person name="Tyc O."/>
            <person name="Kulkarni P."/>
            <person name="Gawehns F."/>
            <person name="Hundscheid M."/>
            <person name="Zweers H."/>
            <person name="Garbeva P."/>
        </authorList>
    </citation>
    <scope>NUCLEOTIDE SEQUENCE [LARGE SCALE GENOMIC DNA]</scope>
    <source>
        <strain evidence="6 7">NS1</strain>
    </source>
</reference>
<evidence type="ECO:0000259" key="5">
    <source>
        <dbReference type="PROSITE" id="PS50893"/>
    </source>
</evidence>
<gene>
    <name evidence="6" type="ORF">DW355_13085</name>
</gene>
<dbReference type="OrthoDB" id="9781337at2"/>
<dbReference type="InterPro" id="IPR017871">
    <property type="entry name" value="ABC_transporter-like_CS"/>
</dbReference>
<keyword evidence="2" id="KW-0472">Membrane</keyword>
<evidence type="ECO:0000256" key="4">
    <source>
        <dbReference type="ARBA" id="ARBA00022840"/>
    </source>
</evidence>
<name>A0A4P6ULL3_9BURK</name>
<dbReference type="InterPro" id="IPR003593">
    <property type="entry name" value="AAA+_ATPase"/>
</dbReference>
<feature type="domain" description="ABC transporter" evidence="5">
    <location>
        <begin position="4"/>
        <end position="245"/>
    </location>
</feature>
<dbReference type="Gene3D" id="3.40.50.300">
    <property type="entry name" value="P-loop containing nucleotide triphosphate hydrolases"/>
    <property type="match status" value="1"/>
</dbReference>
<dbReference type="Proteomes" id="UP000292939">
    <property type="component" value="Chromosome"/>
</dbReference>
<dbReference type="PROSITE" id="PS00211">
    <property type="entry name" value="ABC_TRANSPORTER_1"/>
    <property type="match status" value="1"/>
</dbReference>
<dbReference type="GO" id="GO:0005524">
    <property type="term" value="F:ATP binding"/>
    <property type="evidence" value="ECO:0007669"/>
    <property type="project" value="UniProtKB-KW"/>
</dbReference>
<keyword evidence="4 6" id="KW-0067">ATP-binding</keyword>
<dbReference type="GO" id="GO:0005886">
    <property type="term" value="C:plasma membrane"/>
    <property type="evidence" value="ECO:0007669"/>
    <property type="project" value="TreeGrafter"/>
</dbReference>
<evidence type="ECO:0000256" key="2">
    <source>
        <dbReference type="ARBA" id="ARBA00022475"/>
    </source>
</evidence>
<dbReference type="Pfam" id="PF00005">
    <property type="entry name" value="ABC_tran"/>
    <property type="match status" value="1"/>
</dbReference>
<dbReference type="InterPro" id="IPR003439">
    <property type="entry name" value="ABC_transporter-like_ATP-bd"/>
</dbReference>
<protein>
    <submittedName>
        <fullName evidence="6">ABC transporter ATP-binding protein</fullName>
    </submittedName>
</protein>
<accession>A0A4P6ULL3</accession>
<dbReference type="EMBL" id="CP031395">
    <property type="protein sequence ID" value="QBK05546.1"/>
    <property type="molecule type" value="Genomic_DNA"/>
</dbReference>
<dbReference type="CDD" id="cd03219">
    <property type="entry name" value="ABC_Mj1267_LivG_branched"/>
    <property type="match status" value="1"/>
</dbReference>
<dbReference type="GO" id="GO:0016887">
    <property type="term" value="F:ATP hydrolysis activity"/>
    <property type="evidence" value="ECO:0007669"/>
    <property type="project" value="InterPro"/>
</dbReference>
<dbReference type="SMART" id="SM00382">
    <property type="entry name" value="AAA"/>
    <property type="match status" value="1"/>
</dbReference>